<evidence type="ECO:0000313" key="2">
    <source>
        <dbReference type="Proteomes" id="UP001371224"/>
    </source>
</evidence>
<reference evidence="1 2" key="1">
    <citation type="submission" date="2024-02" db="EMBL/GenBank/DDBJ databases">
        <authorList>
            <person name="Saticioglu I.B."/>
        </authorList>
    </citation>
    <scope>NUCLEOTIDE SEQUENCE [LARGE SCALE GENOMIC DNA]</scope>
    <source>
        <strain evidence="1 2">Mu-80</strain>
    </source>
</reference>
<accession>A0ABU8L7J7</accession>
<evidence type="ECO:0000313" key="1">
    <source>
        <dbReference type="EMBL" id="MEJ1087030.1"/>
    </source>
</evidence>
<dbReference type="RefSeq" id="WP_337330703.1">
    <property type="nucleotide sequence ID" value="NZ_JBBDGM010000001.1"/>
</dbReference>
<comment type="caution">
    <text evidence="1">The sequence shown here is derived from an EMBL/GenBank/DDBJ whole genome shotgun (WGS) entry which is preliminary data.</text>
</comment>
<name>A0ABU8L7J7_9MICO</name>
<protein>
    <submittedName>
        <fullName evidence="1">Uncharacterized protein</fullName>
    </submittedName>
</protein>
<keyword evidence="2" id="KW-1185">Reference proteome</keyword>
<proteinExistence type="predicted"/>
<sequence>MNPSPLVIAAVFTTEPNSPIARLVHLALAALADESGHVETTVHTIEHLTGLLPIAIEAVLGNNAADVPLFPASVDLTDGVVVAHLLPTNLIPLKAGA</sequence>
<gene>
    <name evidence="1" type="ORF">WDU99_01720</name>
</gene>
<dbReference type="EMBL" id="JBBDGM010000001">
    <property type="protein sequence ID" value="MEJ1087030.1"/>
    <property type="molecule type" value="Genomic_DNA"/>
</dbReference>
<organism evidence="1 2">
    <name type="scientific">Microbacterium bandirmense</name>
    <dbReference type="NCBI Taxonomy" id="3122050"/>
    <lineage>
        <taxon>Bacteria</taxon>
        <taxon>Bacillati</taxon>
        <taxon>Actinomycetota</taxon>
        <taxon>Actinomycetes</taxon>
        <taxon>Micrococcales</taxon>
        <taxon>Microbacteriaceae</taxon>
        <taxon>Microbacterium</taxon>
    </lineage>
</organism>
<dbReference type="Proteomes" id="UP001371224">
    <property type="component" value="Unassembled WGS sequence"/>
</dbReference>